<evidence type="ECO:0000313" key="5">
    <source>
        <dbReference type="EMBL" id="ORY61246.1"/>
    </source>
</evidence>
<proteinExistence type="predicted"/>
<dbReference type="GO" id="GO:0016491">
    <property type="term" value="F:oxidoreductase activity"/>
    <property type="evidence" value="ECO:0007669"/>
    <property type="project" value="InterPro"/>
</dbReference>
<dbReference type="AlphaFoldDB" id="A0A1Y2DQ55"/>
<name>A0A1Y2DQ55_9PEZI</name>
<dbReference type="GeneID" id="63770811"/>
<feature type="signal peptide" evidence="3">
    <location>
        <begin position="1"/>
        <end position="20"/>
    </location>
</feature>
<dbReference type="PRINTS" id="PR00092">
    <property type="entry name" value="TYROSINASE"/>
</dbReference>
<keyword evidence="1" id="KW-0479">Metal-binding</keyword>
<dbReference type="STRING" id="1141098.A0A1Y2DQ55"/>
<dbReference type="EMBL" id="MCFJ01000010">
    <property type="protein sequence ID" value="ORY61246.1"/>
    <property type="molecule type" value="Genomic_DNA"/>
</dbReference>
<dbReference type="Gene3D" id="1.10.1280.10">
    <property type="entry name" value="Di-copper center containing domain from catechol oxidase"/>
    <property type="match status" value="1"/>
</dbReference>
<dbReference type="InterPro" id="IPR050316">
    <property type="entry name" value="Tyrosinase/Hemocyanin"/>
</dbReference>
<dbReference type="RefSeq" id="XP_040713323.1">
    <property type="nucleotide sequence ID" value="XM_040854599.1"/>
</dbReference>
<dbReference type="PROSITE" id="PS00498">
    <property type="entry name" value="TYROSINASE_2"/>
    <property type="match status" value="1"/>
</dbReference>
<dbReference type="Pfam" id="PF00264">
    <property type="entry name" value="Tyrosinase"/>
    <property type="match status" value="1"/>
</dbReference>
<feature type="domain" description="Tyrosinase copper-binding" evidence="4">
    <location>
        <begin position="250"/>
        <end position="261"/>
    </location>
</feature>
<feature type="chain" id="PRO_5013367879" description="Tyrosinase copper-binding domain-containing protein" evidence="3">
    <location>
        <begin position="21"/>
        <end position="346"/>
    </location>
</feature>
<keyword evidence="2" id="KW-0186">Copper</keyword>
<dbReference type="PANTHER" id="PTHR11474:SF126">
    <property type="entry name" value="TYROSINASE-LIKE PROTEIN TYR-1-RELATED"/>
    <property type="match status" value="1"/>
</dbReference>
<evidence type="ECO:0000259" key="4">
    <source>
        <dbReference type="PROSITE" id="PS00498"/>
    </source>
</evidence>
<dbReference type="InterPro" id="IPR008922">
    <property type="entry name" value="Di-copper_centre_dom_sf"/>
</dbReference>
<keyword evidence="3" id="KW-0732">Signal</keyword>
<dbReference type="PANTHER" id="PTHR11474">
    <property type="entry name" value="TYROSINASE FAMILY MEMBER"/>
    <property type="match status" value="1"/>
</dbReference>
<dbReference type="GO" id="GO:0046872">
    <property type="term" value="F:metal ion binding"/>
    <property type="evidence" value="ECO:0007669"/>
    <property type="project" value="UniProtKB-KW"/>
</dbReference>
<keyword evidence="6" id="KW-1185">Reference proteome</keyword>
<dbReference type="Proteomes" id="UP000193689">
    <property type="component" value="Unassembled WGS sequence"/>
</dbReference>
<evidence type="ECO:0000256" key="1">
    <source>
        <dbReference type="ARBA" id="ARBA00022723"/>
    </source>
</evidence>
<accession>A0A1Y2DQ55</accession>
<organism evidence="5 6">
    <name type="scientific">Pseudomassariella vexata</name>
    <dbReference type="NCBI Taxonomy" id="1141098"/>
    <lineage>
        <taxon>Eukaryota</taxon>
        <taxon>Fungi</taxon>
        <taxon>Dikarya</taxon>
        <taxon>Ascomycota</taxon>
        <taxon>Pezizomycotina</taxon>
        <taxon>Sordariomycetes</taxon>
        <taxon>Xylariomycetidae</taxon>
        <taxon>Amphisphaeriales</taxon>
        <taxon>Pseudomassariaceae</taxon>
        <taxon>Pseudomassariella</taxon>
    </lineage>
</organism>
<evidence type="ECO:0000256" key="2">
    <source>
        <dbReference type="ARBA" id="ARBA00023008"/>
    </source>
</evidence>
<protein>
    <recommendedName>
        <fullName evidence="4">Tyrosinase copper-binding domain-containing protein</fullName>
    </recommendedName>
</protein>
<dbReference type="InParanoid" id="A0A1Y2DQ55"/>
<dbReference type="OrthoDB" id="6132182at2759"/>
<sequence length="346" mass="38623">MVSIHFQLLSVLCISSFVSAAPGLNPQQLRQQQQQGQQATACTNPTQRKAWHKLTNVEKKDYVDATLCLMSKPATMGWEGATTRWDELTYVHKVNTNIVHNVGGLLPWHRYYVYLHEQMLKTECGYKGAQPYWETVLDVGNILGSSVLDPVTGFGGNGTGADLCVSDGPLANITLHMGPKYTNTDHCLKRNVNELVAQQNCSQSNIDTLFTYSKFSDVYDLFGNTIHTGGHSSIGGTGGTMTDLINSPGDPIFFLHHANLDRIWRKWQQVDPASRLYDIAGRNVPTADYISSRGLLEVSESQSLYFGDNGTETTLNHNMDMIEMLPNRTIRDVMDIKGDFLCYEYL</sequence>
<dbReference type="InterPro" id="IPR002227">
    <property type="entry name" value="Tyrosinase_Cu-bd"/>
</dbReference>
<comment type="caution">
    <text evidence="5">The sequence shown here is derived from an EMBL/GenBank/DDBJ whole genome shotgun (WGS) entry which is preliminary data.</text>
</comment>
<gene>
    <name evidence="5" type="ORF">BCR38DRAFT_30466</name>
</gene>
<evidence type="ECO:0000313" key="6">
    <source>
        <dbReference type="Proteomes" id="UP000193689"/>
    </source>
</evidence>
<evidence type="ECO:0000256" key="3">
    <source>
        <dbReference type="SAM" id="SignalP"/>
    </source>
</evidence>
<dbReference type="SUPFAM" id="SSF48056">
    <property type="entry name" value="Di-copper centre-containing domain"/>
    <property type="match status" value="1"/>
</dbReference>
<reference evidence="5 6" key="1">
    <citation type="submission" date="2016-07" db="EMBL/GenBank/DDBJ databases">
        <title>Pervasive Adenine N6-methylation of Active Genes in Fungi.</title>
        <authorList>
            <consortium name="DOE Joint Genome Institute"/>
            <person name="Mondo S.J."/>
            <person name="Dannebaum R.O."/>
            <person name="Kuo R.C."/>
            <person name="Labutti K."/>
            <person name="Haridas S."/>
            <person name="Kuo A."/>
            <person name="Salamov A."/>
            <person name="Ahrendt S.R."/>
            <person name="Lipzen A."/>
            <person name="Sullivan W."/>
            <person name="Andreopoulos W.B."/>
            <person name="Clum A."/>
            <person name="Lindquist E."/>
            <person name="Daum C."/>
            <person name="Ramamoorthy G.K."/>
            <person name="Gryganskyi A."/>
            <person name="Culley D."/>
            <person name="Magnuson J.K."/>
            <person name="James T.Y."/>
            <person name="O'Malley M.A."/>
            <person name="Stajich J.E."/>
            <person name="Spatafora J.W."/>
            <person name="Visel A."/>
            <person name="Grigoriev I.V."/>
        </authorList>
    </citation>
    <scope>NUCLEOTIDE SEQUENCE [LARGE SCALE GENOMIC DNA]</scope>
    <source>
        <strain evidence="5 6">CBS 129021</strain>
    </source>
</reference>